<dbReference type="AlphaFoldDB" id="A0A833HMA3"/>
<feature type="transmembrane region" description="Helical" evidence="1">
    <location>
        <begin position="7"/>
        <end position="25"/>
    </location>
</feature>
<proteinExistence type="predicted"/>
<dbReference type="EMBL" id="WBZB01000044">
    <property type="protein sequence ID" value="KAB3527292.1"/>
    <property type="molecule type" value="Genomic_DNA"/>
</dbReference>
<comment type="caution">
    <text evidence="2">The sequence shown here is derived from an EMBL/GenBank/DDBJ whole genome shotgun (WGS) entry which is preliminary data.</text>
</comment>
<keyword evidence="1" id="KW-0812">Transmembrane</keyword>
<feature type="transmembrane region" description="Helical" evidence="1">
    <location>
        <begin position="37"/>
        <end position="56"/>
    </location>
</feature>
<feature type="transmembrane region" description="Helical" evidence="1">
    <location>
        <begin position="106"/>
        <end position="137"/>
    </location>
</feature>
<keyword evidence="1" id="KW-0472">Membrane</keyword>
<dbReference type="OrthoDB" id="1954015at2"/>
<dbReference type="RefSeq" id="WP_151866702.1">
    <property type="nucleotide sequence ID" value="NZ_WBZB01000044.1"/>
</dbReference>
<keyword evidence="1" id="KW-1133">Transmembrane helix</keyword>
<name>A0A833HMA3_9FIRM</name>
<evidence type="ECO:0000256" key="1">
    <source>
        <dbReference type="SAM" id="Phobius"/>
    </source>
</evidence>
<protein>
    <submittedName>
        <fullName evidence="2">Uncharacterized protein</fullName>
    </submittedName>
</protein>
<feature type="transmembrane region" description="Helical" evidence="1">
    <location>
        <begin position="68"/>
        <end position="86"/>
    </location>
</feature>
<keyword evidence="3" id="KW-1185">Reference proteome</keyword>
<accession>A0A833HMA3</accession>
<gene>
    <name evidence="2" type="ORF">F8153_12580</name>
</gene>
<sequence>MRNKTTMIMVMSILTVIIGMIFNFQEFLMGSTATIKNLIVTLAYIIIWILILVISIQNKNHRVIKCFSVLWIVTSLIAMVTAYVNITGASADWAIPLAILLLGQWYGIHFFVTSFLTSSIIVASISLVMSLVCIVMLRHTK</sequence>
<organism evidence="2 3">
    <name type="scientific">Alkaliphilus serpentinus</name>
    <dbReference type="NCBI Taxonomy" id="1482731"/>
    <lineage>
        <taxon>Bacteria</taxon>
        <taxon>Bacillati</taxon>
        <taxon>Bacillota</taxon>
        <taxon>Clostridia</taxon>
        <taxon>Peptostreptococcales</taxon>
        <taxon>Natronincolaceae</taxon>
        <taxon>Alkaliphilus</taxon>
    </lineage>
</organism>
<evidence type="ECO:0000313" key="2">
    <source>
        <dbReference type="EMBL" id="KAB3527292.1"/>
    </source>
</evidence>
<evidence type="ECO:0000313" key="3">
    <source>
        <dbReference type="Proteomes" id="UP000465601"/>
    </source>
</evidence>
<reference evidence="2 3" key="1">
    <citation type="submission" date="2019-10" db="EMBL/GenBank/DDBJ databases">
        <title>Alkaliphilus serpentinus sp. nov. and Alkaliphilus pronyensis sp. nov., two novel anaerobic alkaliphilic species isolated from the serpentinized-hosted hydrothermal field of the Prony Bay (New Caledonia).</title>
        <authorList>
            <person name="Postec A."/>
        </authorList>
    </citation>
    <scope>NUCLEOTIDE SEQUENCE [LARGE SCALE GENOMIC DNA]</scope>
    <source>
        <strain evidence="2 3">LacT</strain>
    </source>
</reference>
<dbReference type="Proteomes" id="UP000465601">
    <property type="component" value="Unassembled WGS sequence"/>
</dbReference>